<keyword evidence="3" id="KW-0732">Signal</keyword>
<protein>
    <recommendedName>
        <fullName evidence="3">Peptide hydrolase</fullName>
        <ecNumber evidence="3">3.4.-.-</ecNumber>
    </recommendedName>
</protein>
<evidence type="ECO:0000256" key="1">
    <source>
        <dbReference type="ARBA" id="ARBA00022679"/>
    </source>
</evidence>
<dbReference type="FunFam" id="3.40.630.10:FF:000081">
    <property type="entry name" value="Peptide hydrolase"/>
    <property type="match status" value="1"/>
</dbReference>
<accession>A0AAJ8MT49</accession>
<dbReference type="GeneID" id="43586760"/>
<feature type="chain" id="PRO_5042314825" description="Peptide hydrolase" evidence="3">
    <location>
        <begin position="34"/>
        <end position="422"/>
    </location>
</feature>
<keyword evidence="3" id="KW-0645">Protease</keyword>
<dbReference type="Pfam" id="PF04389">
    <property type="entry name" value="Peptidase_M28"/>
    <property type="match status" value="1"/>
</dbReference>
<keyword evidence="3" id="KW-0479">Metal-binding</keyword>
<dbReference type="Gene3D" id="3.40.630.10">
    <property type="entry name" value="Zn peptidases"/>
    <property type="match status" value="1"/>
</dbReference>
<keyword evidence="3" id="KW-0862">Zinc</keyword>
<dbReference type="InterPro" id="IPR007484">
    <property type="entry name" value="Peptidase_M28"/>
</dbReference>
<dbReference type="SUPFAM" id="SSF53187">
    <property type="entry name" value="Zn-dependent exopeptidases"/>
    <property type="match status" value="1"/>
</dbReference>
<dbReference type="PANTHER" id="PTHR12283:SF6">
    <property type="entry name" value="GLUTAMINYL-PEPTIDE CYCLOTRANSFERASE-RELATED"/>
    <property type="match status" value="1"/>
</dbReference>
<dbReference type="Proteomes" id="UP000322225">
    <property type="component" value="Chromosome 2"/>
</dbReference>
<evidence type="ECO:0000256" key="3">
    <source>
        <dbReference type="RuleBase" id="RU361240"/>
    </source>
</evidence>
<dbReference type="RefSeq" id="XP_031862985.2">
    <property type="nucleotide sequence ID" value="XM_032002646.2"/>
</dbReference>
<keyword evidence="3" id="KW-0378">Hydrolase</keyword>
<dbReference type="InterPro" id="IPR040234">
    <property type="entry name" value="QC/QCL"/>
</dbReference>
<evidence type="ECO:0000313" key="6">
    <source>
        <dbReference type="Proteomes" id="UP000322225"/>
    </source>
</evidence>
<evidence type="ECO:0000256" key="2">
    <source>
        <dbReference type="ARBA" id="ARBA00023315"/>
    </source>
</evidence>
<organism evidence="5 6">
    <name type="scientific">Kwoniella shandongensis</name>
    <dbReference type="NCBI Taxonomy" id="1734106"/>
    <lineage>
        <taxon>Eukaryota</taxon>
        <taxon>Fungi</taxon>
        <taxon>Dikarya</taxon>
        <taxon>Basidiomycota</taxon>
        <taxon>Agaricomycotina</taxon>
        <taxon>Tremellomycetes</taxon>
        <taxon>Tremellales</taxon>
        <taxon>Cryptococcaceae</taxon>
        <taxon>Kwoniella</taxon>
    </lineage>
</organism>
<feature type="signal peptide" evidence="3">
    <location>
        <begin position="1"/>
        <end position="33"/>
    </location>
</feature>
<keyword evidence="2" id="KW-0012">Acyltransferase</keyword>
<keyword evidence="1" id="KW-0808">Transferase</keyword>
<dbReference type="GO" id="GO:0006508">
    <property type="term" value="P:proteolysis"/>
    <property type="evidence" value="ECO:0007669"/>
    <property type="project" value="UniProtKB-KW"/>
</dbReference>
<reference evidence="5" key="2">
    <citation type="submission" date="2024-01" db="EMBL/GenBank/DDBJ databases">
        <title>Comparative genomics of Cryptococcus and Kwoniella reveals pathogenesis evolution and contrasting modes of karyotype evolution via chromosome fusion or intercentromeric recombination.</title>
        <authorList>
            <person name="Coelho M.A."/>
            <person name="David-Palma M."/>
            <person name="Shea T."/>
            <person name="Bowers K."/>
            <person name="McGinley-Smith S."/>
            <person name="Mohammad A.W."/>
            <person name="Gnirke A."/>
            <person name="Yurkov A.M."/>
            <person name="Nowrousian M."/>
            <person name="Sun S."/>
            <person name="Cuomo C.A."/>
            <person name="Heitman J."/>
        </authorList>
    </citation>
    <scope>NUCLEOTIDE SEQUENCE</scope>
    <source>
        <strain evidence="5">CBS 12478</strain>
    </source>
</reference>
<gene>
    <name evidence="5" type="ORF">CI109_100992</name>
</gene>
<dbReference type="CDD" id="cd03880">
    <property type="entry name" value="M28_QC_like"/>
    <property type="match status" value="1"/>
</dbReference>
<dbReference type="EC" id="3.4.-.-" evidence="3"/>
<feature type="domain" description="Peptidase M28" evidence="4">
    <location>
        <begin position="131"/>
        <end position="384"/>
    </location>
</feature>
<dbReference type="GO" id="GO:0016603">
    <property type="term" value="F:glutaminyl-peptide cyclotransferase activity"/>
    <property type="evidence" value="ECO:0007669"/>
    <property type="project" value="InterPro"/>
</dbReference>
<proteinExistence type="inferred from homology"/>
<comment type="similarity">
    <text evidence="3">Belongs to the peptidase M28 family.</text>
</comment>
<sequence>MTKLHSFPTYPNRLLHFHLLPLFLIVLLGLSQSQPCSARTTTETEEDHFRTRDFHALSNDDLRSIVELNPPEWKSVNEGHLGKLLIPRASGSANNTLVQNYISSVFSKLGWHEEKDQFTGSTPIGDIEFTNLIYTFNPDAPRKVVLAAHFDSKWFPDFPANQFIGATDSAAPCAMMLSLAEFLTPLLSARQKRIESGHAILHDGYDEEEIAETTIQLVFFDGEEAFHDWTDTDSIYGARHLASEWADTYLPPSHPLSRRRMSPPPTILNTIDVLVLLDLLGNTHSKIYSYSRETDWLHSEMASADERLKAERLVKVEKGQEEWFGKTRLHKGMIGDDHVPFMQRGVSILHVISNPFPAVWHTLGDDASVLSVPAMNRWNRILRVFTCEYLGLSPDPEPKIRERKASRSIDSLVSGVFSVPSQ</sequence>
<evidence type="ECO:0000313" key="5">
    <source>
        <dbReference type="EMBL" id="WWD16565.1"/>
    </source>
</evidence>
<reference evidence="5" key="1">
    <citation type="submission" date="2017-08" db="EMBL/GenBank/DDBJ databases">
        <authorList>
            <person name="Cuomo C."/>
            <person name="Billmyre B."/>
            <person name="Heitman J."/>
        </authorList>
    </citation>
    <scope>NUCLEOTIDE SEQUENCE</scope>
    <source>
        <strain evidence="5">CBS 12478</strain>
    </source>
</reference>
<dbReference type="InterPro" id="IPR037457">
    <property type="entry name" value="M28_QC"/>
</dbReference>
<dbReference type="KEGG" id="ksn:43586760"/>
<dbReference type="GO" id="GO:0008233">
    <property type="term" value="F:peptidase activity"/>
    <property type="evidence" value="ECO:0007669"/>
    <property type="project" value="UniProtKB-KW"/>
</dbReference>
<name>A0AAJ8MT49_9TREE</name>
<dbReference type="PANTHER" id="PTHR12283">
    <property type="entry name" value="GLUTAMINYL-PEPTIDE CYCLOTRANSFERASE"/>
    <property type="match status" value="1"/>
</dbReference>
<dbReference type="EMBL" id="CP144052">
    <property type="protein sequence ID" value="WWD16565.1"/>
    <property type="molecule type" value="Genomic_DNA"/>
</dbReference>
<dbReference type="AlphaFoldDB" id="A0AAJ8MT49"/>
<dbReference type="GO" id="GO:0008270">
    <property type="term" value="F:zinc ion binding"/>
    <property type="evidence" value="ECO:0007669"/>
    <property type="project" value="TreeGrafter"/>
</dbReference>
<keyword evidence="6" id="KW-1185">Reference proteome</keyword>
<evidence type="ECO:0000259" key="4">
    <source>
        <dbReference type="Pfam" id="PF04389"/>
    </source>
</evidence>